<dbReference type="STRING" id="157910.SAMN05445850_0632"/>
<dbReference type="InterPro" id="IPR021074">
    <property type="entry name" value="Formate_DH_dsu"/>
</dbReference>
<dbReference type="AlphaFoldDB" id="A0A1H1AWF3"/>
<sequence>MDNRNLIDMANRIGDFFESMPDHEEALTGVAEHIRRFWEPRMRRALLATLDEAPDTYDIALSDFTREAIVRYRQKLTPALAQAPAA</sequence>
<accession>A0A1H1AWF3</accession>
<organism evidence="1 2">
    <name type="scientific">Paraburkholderia tuberum</name>
    <dbReference type="NCBI Taxonomy" id="157910"/>
    <lineage>
        <taxon>Bacteria</taxon>
        <taxon>Pseudomonadati</taxon>
        <taxon>Pseudomonadota</taxon>
        <taxon>Betaproteobacteria</taxon>
        <taxon>Burkholderiales</taxon>
        <taxon>Burkholderiaceae</taxon>
        <taxon>Paraburkholderia</taxon>
    </lineage>
</organism>
<reference evidence="2" key="1">
    <citation type="submission" date="2016-10" db="EMBL/GenBank/DDBJ databases">
        <authorList>
            <person name="Varghese N."/>
            <person name="Submissions S."/>
        </authorList>
    </citation>
    <scope>NUCLEOTIDE SEQUENCE [LARGE SCALE GENOMIC DNA]</scope>
    <source>
        <strain evidence="2">DUS833</strain>
    </source>
</reference>
<dbReference type="EMBL" id="FNKX01000001">
    <property type="protein sequence ID" value="SDQ44035.1"/>
    <property type="molecule type" value="Genomic_DNA"/>
</dbReference>
<name>A0A1H1AWF3_9BURK</name>
<evidence type="ECO:0000313" key="2">
    <source>
        <dbReference type="Proteomes" id="UP000199365"/>
    </source>
</evidence>
<proteinExistence type="predicted"/>
<protein>
    <submittedName>
        <fullName evidence="1">Formate dehydrogenase delta subunit</fullName>
    </submittedName>
</protein>
<dbReference type="Pfam" id="PF11390">
    <property type="entry name" value="FdsD"/>
    <property type="match status" value="1"/>
</dbReference>
<dbReference type="Proteomes" id="UP000199365">
    <property type="component" value="Unassembled WGS sequence"/>
</dbReference>
<keyword evidence="2" id="KW-1185">Reference proteome</keyword>
<gene>
    <name evidence="1" type="ORF">SAMN05445850_0632</name>
</gene>
<dbReference type="RefSeq" id="WP_090801343.1">
    <property type="nucleotide sequence ID" value="NZ_FNKX01000001.1"/>
</dbReference>
<evidence type="ECO:0000313" key="1">
    <source>
        <dbReference type="EMBL" id="SDQ44035.1"/>
    </source>
</evidence>